<keyword evidence="3 5" id="KW-0413">Isomerase</keyword>
<evidence type="ECO:0000313" key="7">
    <source>
        <dbReference type="EMBL" id="RNF63316.1"/>
    </source>
</evidence>
<evidence type="ECO:0000256" key="2">
    <source>
        <dbReference type="ARBA" id="ARBA00022884"/>
    </source>
</evidence>
<dbReference type="PANTHER" id="PTHR47683:SF3">
    <property type="entry name" value="RIBOSOMAL LARGE SUBUNIT PSEUDOURIDINE SYNTHASE B"/>
    <property type="match status" value="1"/>
</dbReference>
<dbReference type="Gene3D" id="3.30.70.580">
    <property type="entry name" value="Pseudouridine synthase I, catalytic domain, N-terminal subdomain"/>
    <property type="match status" value="1"/>
</dbReference>
<dbReference type="Gene3D" id="3.30.70.1560">
    <property type="entry name" value="Alpha-L RNA-binding motif"/>
    <property type="match status" value="1"/>
</dbReference>
<dbReference type="InterPro" id="IPR042092">
    <property type="entry name" value="PsdUridine_s_RsuA/RluB/E/F_cat"/>
</dbReference>
<dbReference type="InterPro" id="IPR020094">
    <property type="entry name" value="TruA/RsuA/RluB/E/F_N"/>
</dbReference>
<dbReference type="AlphaFoldDB" id="A0A3M8R423"/>
<dbReference type="PANTHER" id="PTHR47683">
    <property type="entry name" value="PSEUDOURIDINE SYNTHASE FAMILY PROTEIN-RELATED"/>
    <property type="match status" value="1"/>
</dbReference>
<dbReference type="InterPro" id="IPR020103">
    <property type="entry name" value="PsdUridine_synth_cat_dom_sf"/>
</dbReference>
<dbReference type="GO" id="GO:0000455">
    <property type="term" value="P:enzyme-directed rRNA pseudouridine synthesis"/>
    <property type="evidence" value="ECO:0007669"/>
    <property type="project" value="UniProtKB-ARBA"/>
</dbReference>
<dbReference type="Gene3D" id="3.10.290.10">
    <property type="entry name" value="RNA-binding S4 domain"/>
    <property type="match status" value="1"/>
</dbReference>
<dbReference type="InterPro" id="IPR000748">
    <property type="entry name" value="PsdUridine_synth_RsuA/RluB/E/F"/>
</dbReference>
<dbReference type="Pfam" id="PF01479">
    <property type="entry name" value="S4"/>
    <property type="match status" value="1"/>
</dbReference>
<evidence type="ECO:0000256" key="3">
    <source>
        <dbReference type="ARBA" id="ARBA00023235"/>
    </source>
</evidence>
<proteinExistence type="inferred from homology"/>
<dbReference type="SMART" id="SM00363">
    <property type="entry name" value="S4"/>
    <property type="match status" value="1"/>
</dbReference>
<dbReference type="InterPro" id="IPR002942">
    <property type="entry name" value="S4_RNA-bd"/>
</dbReference>
<evidence type="ECO:0000259" key="6">
    <source>
        <dbReference type="SMART" id="SM00363"/>
    </source>
</evidence>
<dbReference type="GO" id="GO:0120159">
    <property type="term" value="F:rRNA pseudouridine synthase activity"/>
    <property type="evidence" value="ECO:0007669"/>
    <property type="project" value="UniProtKB-ARBA"/>
</dbReference>
<dbReference type="InterPro" id="IPR018496">
    <property type="entry name" value="PsdUridine_synth_RsuA/RluB_CS"/>
</dbReference>
<dbReference type="GO" id="GO:0003723">
    <property type="term" value="F:RNA binding"/>
    <property type="evidence" value="ECO:0007669"/>
    <property type="project" value="UniProtKB-KW"/>
</dbReference>
<dbReference type="EC" id="5.4.99.-" evidence="5"/>
<dbReference type="InterPro" id="IPR036986">
    <property type="entry name" value="S4_RNA-bd_sf"/>
</dbReference>
<dbReference type="SUPFAM" id="SSF55174">
    <property type="entry name" value="Alpha-L RNA-binding motif"/>
    <property type="match status" value="1"/>
</dbReference>
<comment type="caution">
    <text evidence="7">The sequence shown here is derived from an EMBL/GenBank/DDBJ whole genome shotgun (WGS) entry which is preliminary data.</text>
</comment>
<feature type="domain" description="RNA-binding S4" evidence="6">
    <location>
        <begin position="6"/>
        <end position="62"/>
    </location>
</feature>
<organism evidence="7">
    <name type="scientific">Acidithiobacillus sulfuriphilus</name>
    <dbReference type="NCBI Taxonomy" id="1867749"/>
    <lineage>
        <taxon>Bacteria</taxon>
        <taxon>Pseudomonadati</taxon>
        <taxon>Pseudomonadota</taxon>
        <taxon>Acidithiobacillia</taxon>
        <taxon>Acidithiobacillales</taxon>
        <taxon>Acidithiobacillaceae</taxon>
        <taxon>Acidithiobacillus</taxon>
    </lineage>
</organism>
<keyword evidence="2 4" id="KW-0694">RNA-binding</keyword>
<dbReference type="NCBIfam" id="TIGR00093">
    <property type="entry name" value="pseudouridine synthase"/>
    <property type="match status" value="1"/>
</dbReference>
<dbReference type="Pfam" id="PF00849">
    <property type="entry name" value="PseudoU_synth_2"/>
    <property type="match status" value="1"/>
</dbReference>
<evidence type="ECO:0000256" key="5">
    <source>
        <dbReference type="RuleBase" id="RU003887"/>
    </source>
</evidence>
<dbReference type="InterPro" id="IPR006145">
    <property type="entry name" value="PsdUridine_synth_RsuA/RluA"/>
</dbReference>
<protein>
    <recommendedName>
        <fullName evidence="5">Pseudouridine synthase</fullName>
        <ecNumber evidence="5">5.4.99.-</ecNumber>
    </recommendedName>
</protein>
<dbReference type="RefSeq" id="WP_123103411.1">
    <property type="nucleotide sequence ID" value="NZ_CP127527.1"/>
</dbReference>
<dbReference type="EMBL" id="RIZI01000157">
    <property type="protein sequence ID" value="RNF63316.1"/>
    <property type="molecule type" value="Genomic_DNA"/>
</dbReference>
<reference evidence="7" key="1">
    <citation type="submission" date="2018-10" db="EMBL/GenBank/DDBJ databases">
        <title>Acidithiobacillus sulfuriphilus sp. nov.: an extremely acidophilic sulfur-oxidizing chemolithotroph isolated from a neutral pH environment.</title>
        <authorList>
            <person name="Falagan C."/>
            <person name="Moya-Beltran A."/>
            <person name="Quatrini R."/>
            <person name="Johnson D.B."/>
        </authorList>
    </citation>
    <scope>NUCLEOTIDE SEQUENCE [LARGE SCALE GENOMIC DNA]</scope>
    <source>
        <strain evidence="7">CJ-2</strain>
    </source>
</reference>
<dbReference type="PROSITE" id="PS01149">
    <property type="entry name" value="PSI_RSU"/>
    <property type="match status" value="1"/>
</dbReference>
<dbReference type="SUPFAM" id="SSF55120">
    <property type="entry name" value="Pseudouridine synthase"/>
    <property type="match status" value="1"/>
</dbReference>
<dbReference type="InterPro" id="IPR050343">
    <property type="entry name" value="RsuA_PseudoU_synthase"/>
</dbReference>
<gene>
    <name evidence="7" type="ORF">EC580_06680</name>
</gene>
<comment type="similarity">
    <text evidence="1 5">Belongs to the pseudouridine synthase RsuA family.</text>
</comment>
<name>A0A3M8R423_9PROT</name>
<dbReference type="PROSITE" id="PS50889">
    <property type="entry name" value="S4"/>
    <property type="match status" value="1"/>
</dbReference>
<dbReference type="OrthoDB" id="9807213at2"/>
<accession>A0A3M8R423</accession>
<evidence type="ECO:0000256" key="1">
    <source>
        <dbReference type="ARBA" id="ARBA00008348"/>
    </source>
</evidence>
<evidence type="ECO:0000256" key="4">
    <source>
        <dbReference type="PROSITE-ProRule" id="PRU00182"/>
    </source>
</evidence>
<dbReference type="CDD" id="cd00165">
    <property type="entry name" value="S4"/>
    <property type="match status" value="1"/>
</dbReference>
<sequence length="232" mass="25795">MNASSERVDHLLSRLGYCSRSEVRDLLRAGRVAVDGIPLSRSQSKVPPSLVTLDGAPLDHPEPLYILYHKPLGKVCAHDDARGIYADFPARWRLRRPCFASVGRLDKETSGLLLLTDDGDWLHRLIAPRFAVPRCYRVLLQSPLRGHEAEQLASGTLLLEGEDSPCRPAELAVLGEQEVLLTLREGRYHEVRRIFAALGNAVVALHRESYADLTLAGLEPGAWRELTPAERP</sequence>